<keyword evidence="8" id="KW-0732">Signal</keyword>
<keyword evidence="3 7" id="KW-1133">Transmembrane helix</keyword>
<sequence length="152" mass="16624">MMARMSIRSIRSPKCFLPLMLLAVSASAAVPAKEVSSVAPTTGLLQIFMGLIAVLALMAVAAWFLKKIGPVSKGNMLPVKIVGGVSLGHRERVMVVEVADQWIVLGVTASQINTLSTMPKQEKLSQEHLTTLPENQFSMWLKRHMDKRTPQS</sequence>
<keyword evidence="1 7" id="KW-1003">Cell membrane</keyword>
<protein>
    <recommendedName>
        <fullName evidence="7">Flagellar protein</fullName>
    </recommendedName>
</protein>
<reference evidence="9 10" key="1">
    <citation type="journal article" date="2011" name="Int. J. Syst. Evol. Microbiol.">
        <title>Description of Undibacterium oligocarboniphilum sp. nov., isolated from purified water, and Undibacterium pigrum strain CCUG 49012 as the type strain of Undibacterium parvum sp. nov., and emended descriptions of the genus Undibacterium and the species Undibacterium pigrum.</title>
        <authorList>
            <person name="Eder W."/>
            <person name="Wanner G."/>
            <person name="Ludwig W."/>
            <person name="Busse H.J."/>
            <person name="Ziemke-Kageler F."/>
            <person name="Lang E."/>
        </authorList>
    </citation>
    <scope>NUCLEOTIDE SEQUENCE [LARGE SCALE GENOMIC DNA]</scope>
    <source>
        <strain evidence="9 10">DSM 23061</strain>
    </source>
</reference>
<dbReference type="Proteomes" id="UP000275663">
    <property type="component" value="Chromosome"/>
</dbReference>
<comment type="similarity">
    <text evidence="6 7">Belongs to the FliO/MopB family.</text>
</comment>
<evidence type="ECO:0000256" key="5">
    <source>
        <dbReference type="ARBA" id="ARBA00023143"/>
    </source>
</evidence>
<evidence type="ECO:0000256" key="7">
    <source>
        <dbReference type="RuleBase" id="RU362064"/>
    </source>
</evidence>
<dbReference type="Pfam" id="PF04347">
    <property type="entry name" value="FliO"/>
    <property type="match status" value="1"/>
</dbReference>
<evidence type="ECO:0000256" key="6">
    <source>
        <dbReference type="ARBA" id="ARBA00037937"/>
    </source>
</evidence>
<dbReference type="AlphaFoldDB" id="A0A3S9HP69"/>
<evidence type="ECO:0000256" key="1">
    <source>
        <dbReference type="ARBA" id="ARBA00022475"/>
    </source>
</evidence>
<dbReference type="EMBL" id="CP034464">
    <property type="protein sequence ID" value="AZP13887.1"/>
    <property type="molecule type" value="Genomic_DNA"/>
</dbReference>
<keyword evidence="10" id="KW-1185">Reference proteome</keyword>
<gene>
    <name evidence="9" type="primary">fliO</name>
    <name evidence="9" type="ORF">EJN92_18945</name>
</gene>
<dbReference type="GO" id="GO:0009425">
    <property type="term" value="C:bacterial-type flagellum basal body"/>
    <property type="evidence" value="ECO:0007669"/>
    <property type="project" value="UniProtKB-SubCell"/>
</dbReference>
<feature type="transmembrane region" description="Helical" evidence="7">
    <location>
        <begin position="44"/>
        <end position="65"/>
    </location>
</feature>
<keyword evidence="4 7" id="KW-0472">Membrane</keyword>
<feature type="signal peptide" evidence="8">
    <location>
        <begin position="1"/>
        <end position="28"/>
    </location>
</feature>
<evidence type="ECO:0000256" key="3">
    <source>
        <dbReference type="ARBA" id="ARBA00022989"/>
    </source>
</evidence>
<dbReference type="KEGG" id="upv:EJN92_18945"/>
<dbReference type="InterPro" id="IPR022781">
    <property type="entry name" value="Flagellar_biosynth_FliO"/>
</dbReference>
<keyword evidence="9" id="KW-0966">Cell projection</keyword>
<evidence type="ECO:0000313" key="10">
    <source>
        <dbReference type="Proteomes" id="UP000275663"/>
    </source>
</evidence>
<keyword evidence="9" id="KW-0969">Cilium</keyword>
<evidence type="ECO:0000256" key="8">
    <source>
        <dbReference type="SAM" id="SignalP"/>
    </source>
</evidence>
<dbReference type="NCBIfam" id="TIGR03500">
    <property type="entry name" value="FliO_TIGR"/>
    <property type="match status" value="1"/>
</dbReference>
<keyword evidence="5 7" id="KW-0975">Bacterial flagellum</keyword>
<dbReference type="GO" id="GO:0044781">
    <property type="term" value="P:bacterial-type flagellum organization"/>
    <property type="evidence" value="ECO:0007669"/>
    <property type="project" value="UniProtKB-UniRule"/>
</dbReference>
<comment type="subcellular location">
    <subcellularLocation>
        <location evidence="7">Cell membrane</location>
    </subcellularLocation>
    <subcellularLocation>
        <location evidence="7">Bacterial flagellum basal body</location>
    </subcellularLocation>
</comment>
<feature type="chain" id="PRO_5018977866" description="Flagellar protein" evidence="8">
    <location>
        <begin position="29"/>
        <end position="152"/>
    </location>
</feature>
<dbReference type="PANTHER" id="PTHR38766">
    <property type="entry name" value="FLAGELLAR PROTEIN FLIO"/>
    <property type="match status" value="1"/>
</dbReference>
<evidence type="ECO:0000256" key="2">
    <source>
        <dbReference type="ARBA" id="ARBA00022692"/>
    </source>
</evidence>
<keyword evidence="9" id="KW-0282">Flagellum</keyword>
<dbReference type="InterPro" id="IPR052205">
    <property type="entry name" value="FliO/MopB"/>
</dbReference>
<keyword evidence="2 7" id="KW-0812">Transmembrane</keyword>
<proteinExistence type="inferred from homology"/>
<name>A0A3S9HP69_9BURK</name>
<dbReference type="PANTHER" id="PTHR38766:SF1">
    <property type="entry name" value="FLAGELLAR PROTEIN FLIO"/>
    <property type="match status" value="1"/>
</dbReference>
<evidence type="ECO:0000313" key="9">
    <source>
        <dbReference type="EMBL" id="AZP13887.1"/>
    </source>
</evidence>
<evidence type="ECO:0000256" key="4">
    <source>
        <dbReference type="ARBA" id="ARBA00023136"/>
    </source>
</evidence>
<dbReference type="GO" id="GO:0005886">
    <property type="term" value="C:plasma membrane"/>
    <property type="evidence" value="ECO:0007669"/>
    <property type="project" value="UniProtKB-SubCell"/>
</dbReference>
<accession>A0A3S9HP69</accession>
<organism evidence="9 10">
    <name type="scientific">Undibacterium parvum</name>
    <dbReference type="NCBI Taxonomy" id="401471"/>
    <lineage>
        <taxon>Bacteria</taxon>
        <taxon>Pseudomonadati</taxon>
        <taxon>Pseudomonadota</taxon>
        <taxon>Betaproteobacteria</taxon>
        <taxon>Burkholderiales</taxon>
        <taxon>Oxalobacteraceae</taxon>
        <taxon>Undibacterium</taxon>
    </lineage>
</organism>